<keyword evidence="4" id="KW-1185">Reference proteome</keyword>
<keyword evidence="1" id="KW-0472">Membrane</keyword>
<reference evidence="4" key="1">
    <citation type="submission" date="2024-07" db="EMBL/GenBank/DDBJ databases">
        <title>Two chromosome-level genome assemblies of Korean endemic species Abeliophyllum distichum and Forsythia ovata (Oleaceae).</title>
        <authorList>
            <person name="Jang H."/>
        </authorList>
    </citation>
    <scope>NUCLEOTIDE SEQUENCE [LARGE SCALE GENOMIC DNA]</scope>
</reference>
<feature type="transmembrane region" description="Helical" evidence="1">
    <location>
        <begin position="135"/>
        <end position="162"/>
    </location>
</feature>
<feature type="signal peptide" evidence="2">
    <location>
        <begin position="1"/>
        <end position="25"/>
    </location>
</feature>
<accession>A0ABD1P5L8</accession>
<proteinExistence type="predicted"/>
<keyword evidence="1" id="KW-0812">Transmembrane</keyword>
<comment type="caution">
    <text evidence="3">The sequence shown here is derived from an EMBL/GenBank/DDBJ whole genome shotgun (WGS) entry which is preliminary data.</text>
</comment>
<organism evidence="3 4">
    <name type="scientific">Forsythia ovata</name>
    <dbReference type="NCBI Taxonomy" id="205694"/>
    <lineage>
        <taxon>Eukaryota</taxon>
        <taxon>Viridiplantae</taxon>
        <taxon>Streptophyta</taxon>
        <taxon>Embryophyta</taxon>
        <taxon>Tracheophyta</taxon>
        <taxon>Spermatophyta</taxon>
        <taxon>Magnoliopsida</taxon>
        <taxon>eudicotyledons</taxon>
        <taxon>Gunneridae</taxon>
        <taxon>Pentapetalae</taxon>
        <taxon>asterids</taxon>
        <taxon>lamiids</taxon>
        <taxon>Lamiales</taxon>
        <taxon>Oleaceae</taxon>
        <taxon>Forsythieae</taxon>
        <taxon>Forsythia</taxon>
    </lineage>
</organism>
<name>A0ABD1P5L8_9LAMI</name>
<evidence type="ECO:0000313" key="3">
    <source>
        <dbReference type="EMBL" id="KAL2458992.1"/>
    </source>
</evidence>
<evidence type="ECO:0000256" key="2">
    <source>
        <dbReference type="SAM" id="SignalP"/>
    </source>
</evidence>
<keyword evidence="1" id="KW-1133">Transmembrane helix</keyword>
<dbReference type="EMBL" id="JBFOLJ010000025">
    <property type="protein sequence ID" value="KAL2458992.1"/>
    <property type="molecule type" value="Genomic_DNA"/>
</dbReference>
<evidence type="ECO:0000313" key="4">
    <source>
        <dbReference type="Proteomes" id="UP001604277"/>
    </source>
</evidence>
<keyword evidence="3" id="KW-0418">Kinase</keyword>
<keyword evidence="2" id="KW-0732">Signal</keyword>
<dbReference type="AlphaFoldDB" id="A0ABD1P5L8"/>
<keyword evidence="3" id="KW-0808">Transferase</keyword>
<feature type="chain" id="PRO_5044887477" evidence="2">
    <location>
        <begin position="26"/>
        <end position="178"/>
    </location>
</feature>
<sequence>MVPLKSNAFTLLLISLLATSAAVLAANIPFGSTLYASDPNSKWTSPNGTTLSFITDPVDPTSGASLFAAITFNNIPIWKAGGSLASVNSSIVFRLVASGDLHLLHSSTSTTPVSLTRCSNASATRTPLSPGVLDVWYHVFLVSPVVVPIALGRVLLVICATVPACLPQPRSGACTMGP</sequence>
<protein>
    <submittedName>
        <fullName evidence="3">Non-specific serine/threonine protein kinase</fullName>
    </submittedName>
</protein>
<evidence type="ECO:0000256" key="1">
    <source>
        <dbReference type="SAM" id="Phobius"/>
    </source>
</evidence>
<dbReference type="Proteomes" id="UP001604277">
    <property type="component" value="Unassembled WGS sequence"/>
</dbReference>
<gene>
    <name evidence="3" type="ORF">Fot_55278</name>
</gene>
<keyword evidence="3" id="KW-0723">Serine/threonine-protein kinase</keyword>
<dbReference type="GO" id="GO:0004674">
    <property type="term" value="F:protein serine/threonine kinase activity"/>
    <property type="evidence" value="ECO:0007669"/>
    <property type="project" value="UniProtKB-KW"/>
</dbReference>